<dbReference type="AlphaFoldDB" id="A0AAV9XUV5"/>
<comment type="caution">
    <text evidence="2">The sequence shown here is derived from an EMBL/GenBank/DDBJ whole genome shotgun (WGS) entry which is preliminary data.</text>
</comment>
<name>A0AAV9XUV5_9CRYT</name>
<protein>
    <submittedName>
        <fullName evidence="2">Uncharacterized protein</fullName>
    </submittedName>
</protein>
<feature type="compositionally biased region" description="Polar residues" evidence="1">
    <location>
        <begin position="172"/>
        <end position="184"/>
    </location>
</feature>
<feature type="region of interest" description="Disordered" evidence="1">
    <location>
        <begin position="169"/>
        <end position="191"/>
    </location>
</feature>
<evidence type="ECO:0000313" key="2">
    <source>
        <dbReference type="EMBL" id="KAK6587995.1"/>
    </source>
</evidence>
<dbReference type="EMBL" id="JAWDEY010000035">
    <property type="protein sequence ID" value="KAK6587995.1"/>
    <property type="molecule type" value="Genomic_DNA"/>
</dbReference>
<evidence type="ECO:0000256" key="1">
    <source>
        <dbReference type="SAM" id="MobiDB-lite"/>
    </source>
</evidence>
<proteinExistence type="predicted"/>
<organism evidence="2 3">
    <name type="scientific">Cryptosporidium xiaoi</name>
    <dbReference type="NCBI Taxonomy" id="659607"/>
    <lineage>
        <taxon>Eukaryota</taxon>
        <taxon>Sar</taxon>
        <taxon>Alveolata</taxon>
        <taxon>Apicomplexa</taxon>
        <taxon>Conoidasida</taxon>
        <taxon>Coccidia</taxon>
        <taxon>Eucoccidiorida</taxon>
        <taxon>Eimeriorina</taxon>
        <taxon>Cryptosporidiidae</taxon>
        <taxon>Cryptosporidium</taxon>
    </lineage>
</organism>
<accession>A0AAV9XUV5</accession>
<evidence type="ECO:0000313" key="3">
    <source>
        <dbReference type="Proteomes" id="UP001311799"/>
    </source>
</evidence>
<reference evidence="2 3" key="1">
    <citation type="submission" date="2023-10" db="EMBL/GenBank/DDBJ databases">
        <title>Comparative genomics analysis reveals potential genetic determinants of host preference in Cryptosporidium xiaoi.</title>
        <authorList>
            <person name="Xiao L."/>
            <person name="Li J."/>
        </authorList>
    </citation>
    <scope>NUCLEOTIDE SEQUENCE [LARGE SCALE GENOMIC DNA]</scope>
    <source>
        <strain evidence="2 3">52996</strain>
    </source>
</reference>
<dbReference type="Proteomes" id="UP001311799">
    <property type="component" value="Unassembled WGS sequence"/>
</dbReference>
<keyword evidence="3" id="KW-1185">Reference proteome</keyword>
<sequence>MITRKPQLRLENIEGIWRNSDEVLLENEVSLIHRSLKIMLSEVNEIKEAKKTSLLLSEKEFLFLRNQFGYQINDFVCCFDFNRIQNLSLRRNIAKYSYHILTCILNIIEKSKVDNVAQTSLHLVKDRLYKSCKICLNYYFPSKAIKSLENCIPSDDSVLSPFSKTKIEAHNDNQNTNLTETPPKSSFRMRPNYKLPNPSPFHTSIESPSIGTIEFKNGSNTRYNSCENLSIEFNKHENNNEDDLSLSNSEFFPKEFQHPLPIDETKRRLREKLMKKEVKNLNKKIEYNKEINNPNSPFSGKQLYSSWGSENSDNSDLQIEDLVSSSNNTIKINQKILTINNNMECTRIASELAETLVEPNRTKRIKKETYQQSIERSIELLKSLGICYNLKPNILSKKMFHTIEQITDYS</sequence>
<gene>
    <name evidence="2" type="ORF">RS030_71105</name>
</gene>